<organism evidence="3 4">
    <name type="scientific">Trichoplax adhaerens</name>
    <name type="common">Trichoplax reptans</name>
    <dbReference type="NCBI Taxonomy" id="10228"/>
    <lineage>
        <taxon>Eukaryota</taxon>
        <taxon>Metazoa</taxon>
        <taxon>Placozoa</taxon>
        <taxon>Uniplacotomia</taxon>
        <taxon>Trichoplacea</taxon>
        <taxon>Trichoplacidae</taxon>
        <taxon>Trichoplax</taxon>
    </lineage>
</organism>
<dbReference type="EMBL" id="DS985245">
    <property type="protein sequence ID" value="EDV24699.1"/>
    <property type="molecule type" value="Genomic_DNA"/>
</dbReference>
<evidence type="ECO:0000313" key="3">
    <source>
        <dbReference type="EMBL" id="EDV24699.1"/>
    </source>
</evidence>
<evidence type="ECO:0000313" key="4">
    <source>
        <dbReference type="Proteomes" id="UP000009022"/>
    </source>
</evidence>
<dbReference type="SMART" id="SM00220">
    <property type="entry name" value="S_TKc"/>
    <property type="match status" value="1"/>
</dbReference>
<dbReference type="PROSITE" id="PS50011">
    <property type="entry name" value="PROTEIN_KINASE_DOM"/>
    <property type="match status" value="1"/>
</dbReference>
<dbReference type="GO" id="GO:0006974">
    <property type="term" value="P:DNA damage response"/>
    <property type="evidence" value="ECO:0000318"/>
    <property type="project" value="GO_Central"/>
</dbReference>
<accession>B3RWI6</accession>
<feature type="domain" description="Protein kinase" evidence="2">
    <location>
        <begin position="54"/>
        <end position="342"/>
    </location>
</feature>
<sequence>MAEQRLFDTLQLNRNTEDLKVAITRKKDFYIGVTDVLPSLSSDKLRNLEIDEEKIQSWKLDEDEKGEIPQQKRTSKSLLAPVMPKGATWTDTLNRSWHLGKLLGTGGHGRIYHVALWKKKNGIHFIGVPKCITCAIIEYKKEKYQYLILEKLGQTIDTLWKSNGKQLNSEIVFGIGINLLHTLEYIHSLGFAHADIKGSNILVAPHQQDLRLVYLIDYGNCRNFLINGTHKEYLPRKWLSHQGTALYTSRDGHKGVAPSRRGDIEILGYVMLRLICGKLPWELANVNKDFIAQAKMSYCSDIDQLMKDCFALSNHGSLDVLKTYLTYAVSMAYHEAPNYRYLREILESGIQGG</sequence>
<dbReference type="KEGG" id="tad:TRIADDRAFT_56762"/>
<dbReference type="InterPro" id="IPR011009">
    <property type="entry name" value="Kinase-like_dom_sf"/>
</dbReference>
<dbReference type="GO" id="GO:0007165">
    <property type="term" value="P:signal transduction"/>
    <property type="evidence" value="ECO:0000318"/>
    <property type="project" value="GO_Central"/>
</dbReference>
<dbReference type="InterPro" id="IPR050235">
    <property type="entry name" value="CK1_Ser-Thr_kinase"/>
</dbReference>
<proteinExistence type="predicted"/>
<dbReference type="Gene3D" id="1.10.510.10">
    <property type="entry name" value="Transferase(Phosphotransferase) domain 1"/>
    <property type="match status" value="1"/>
</dbReference>
<dbReference type="InterPro" id="IPR000719">
    <property type="entry name" value="Prot_kinase_dom"/>
</dbReference>
<dbReference type="CTD" id="6753802"/>
<evidence type="ECO:0000256" key="1">
    <source>
        <dbReference type="ARBA" id="ARBA00012513"/>
    </source>
</evidence>
<dbReference type="EC" id="2.7.11.1" evidence="1"/>
<keyword evidence="4" id="KW-1185">Reference proteome</keyword>
<dbReference type="OrthoDB" id="2687620at2759"/>
<dbReference type="GO" id="GO:0005524">
    <property type="term" value="F:ATP binding"/>
    <property type="evidence" value="ECO:0007669"/>
    <property type="project" value="InterPro"/>
</dbReference>
<dbReference type="STRING" id="10228.B3RWI6"/>
<dbReference type="GeneID" id="6753802"/>
<dbReference type="PROSITE" id="PS00108">
    <property type="entry name" value="PROTEIN_KINASE_ST"/>
    <property type="match status" value="1"/>
</dbReference>
<dbReference type="PhylomeDB" id="B3RWI6"/>
<dbReference type="eggNOG" id="KOG1164">
    <property type="taxonomic scope" value="Eukaryota"/>
</dbReference>
<dbReference type="GO" id="GO:0005634">
    <property type="term" value="C:nucleus"/>
    <property type="evidence" value="ECO:0000318"/>
    <property type="project" value="GO_Central"/>
</dbReference>
<dbReference type="InterPro" id="IPR008271">
    <property type="entry name" value="Ser/Thr_kinase_AS"/>
</dbReference>
<dbReference type="Proteomes" id="UP000009022">
    <property type="component" value="Unassembled WGS sequence"/>
</dbReference>
<dbReference type="GO" id="GO:0004674">
    <property type="term" value="F:protein serine/threonine kinase activity"/>
    <property type="evidence" value="ECO:0000318"/>
    <property type="project" value="GO_Central"/>
</dbReference>
<reference evidence="3 4" key="1">
    <citation type="journal article" date="2008" name="Nature">
        <title>The Trichoplax genome and the nature of placozoans.</title>
        <authorList>
            <person name="Srivastava M."/>
            <person name="Begovic E."/>
            <person name="Chapman J."/>
            <person name="Putnam N.H."/>
            <person name="Hellsten U."/>
            <person name="Kawashima T."/>
            <person name="Kuo A."/>
            <person name="Mitros T."/>
            <person name="Salamov A."/>
            <person name="Carpenter M.L."/>
            <person name="Signorovitch A.Y."/>
            <person name="Moreno M.A."/>
            <person name="Kamm K."/>
            <person name="Grimwood J."/>
            <person name="Schmutz J."/>
            <person name="Shapiro H."/>
            <person name="Grigoriev I.V."/>
            <person name="Buss L.W."/>
            <person name="Schierwater B."/>
            <person name="Dellaporta S.L."/>
            <person name="Rokhsar D.S."/>
        </authorList>
    </citation>
    <scope>NUCLEOTIDE SEQUENCE [LARGE SCALE GENOMIC DNA]</scope>
    <source>
        <strain evidence="3 4">Grell-BS-1999</strain>
    </source>
</reference>
<dbReference type="GO" id="GO:0005737">
    <property type="term" value="C:cytoplasm"/>
    <property type="evidence" value="ECO:0000318"/>
    <property type="project" value="GO_Central"/>
</dbReference>
<dbReference type="PANTHER" id="PTHR11909">
    <property type="entry name" value="CASEIN KINASE-RELATED"/>
    <property type="match status" value="1"/>
</dbReference>
<name>B3RWI6_TRIAD</name>
<dbReference type="RefSeq" id="XP_002112589.1">
    <property type="nucleotide sequence ID" value="XM_002112553.1"/>
</dbReference>
<dbReference type="Pfam" id="PF00069">
    <property type="entry name" value="Pkinase"/>
    <property type="match status" value="1"/>
</dbReference>
<dbReference type="HOGENOM" id="CLU_019279_4_0_1"/>
<dbReference type="AlphaFoldDB" id="B3RWI6"/>
<protein>
    <recommendedName>
        <fullName evidence="1">non-specific serine/threonine protein kinase</fullName>
        <ecNumber evidence="1">2.7.11.1</ecNumber>
    </recommendedName>
</protein>
<gene>
    <name evidence="3" type="ORF">TRIADDRAFT_56762</name>
</gene>
<evidence type="ECO:0000259" key="2">
    <source>
        <dbReference type="PROSITE" id="PS50011"/>
    </source>
</evidence>
<dbReference type="SUPFAM" id="SSF56112">
    <property type="entry name" value="Protein kinase-like (PK-like)"/>
    <property type="match status" value="1"/>
</dbReference>
<dbReference type="OMA" id="PWELANV"/>
<dbReference type="InParanoid" id="B3RWI6"/>